<accession>A0A0C2TG45</accession>
<proteinExistence type="predicted"/>
<evidence type="ECO:0000313" key="2">
    <source>
        <dbReference type="Proteomes" id="UP000054549"/>
    </source>
</evidence>
<dbReference type="PANTHER" id="PTHR11799">
    <property type="entry name" value="PARAOXONASE"/>
    <property type="match status" value="1"/>
</dbReference>
<dbReference type="SUPFAM" id="SSF63829">
    <property type="entry name" value="Calcium-dependent phosphotriesterase"/>
    <property type="match status" value="1"/>
</dbReference>
<dbReference type="OrthoDB" id="5307922at2759"/>
<dbReference type="EMBL" id="KN818239">
    <property type="protein sequence ID" value="KIL65854.1"/>
    <property type="molecule type" value="Genomic_DNA"/>
</dbReference>
<gene>
    <name evidence="1" type="ORF">M378DRAFT_161480</name>
</gene>
<protein>
    <recommendedName>
        <fullName evidence="3">Serum paraoxonase/arylesterase</fullName>
    </recommendedName>
</protein>
<dbReference type="AlphaFoldDB" id="A0A0C2TG45"/>
<organism evidence="1 2">
    <name type="scientific">Amanita muscaria (strain Koide BX008)</name>
    <dbReference type="NCBI Taxonomy" id="946122"/>
    <lineage>
        <taxon>Eukaryota</taxon>
        <taxon>Fungi</taxon>
        <taxon>Dikarya</taxon>
        <taxon>Basidiomycota</taxon>
        <taxon>Agaricomycotina</taxon>
        <taxon>Agaricomycetes</taxon>
        <taxon>Agaricomycetidae</taxon>
        <taxon>Agaricales</taxon>
        <taxon>Pluteineae</taxon>
        <taxon>Amanitaceae</taxon>
        <taxon>Amanita</taxon>
    </lineage>
</organism>
<keyword evidence="2" id="KW-1185">Reference proteome</keyword>
<sequence>MSSRILLSILILFASLFGGFYQFRVRPYLITAGVGRLVEPTGNDNCRAVPELKACEKIVIHQPTGVLYLACSTPASRTFWTPAVGRLNETAASRDDYVATYDPSTSRVTRLKLQNFNSDRGLSVHGMDVVPSTSNPDRLFIYLVNHRAPLNGQPAKAVGADSAIEVFETQVGGSTLTHIKTIEDSTIITPNDITGYGDGKSFYVTNDHGEKISLWRYLDFLGRASTSVVYCNTDTGCKFAMINMHGNNGIVKAQNDTIYVANVLGGGVSVLERQRDNTLVLSEYIKTDRGIDNLAIDTNGAVWAAGFTNALTLVNKHFEDPSVPCPSSALRISINTGPSAFYGEKYKVEKVFEDDGSLASGVTSAAYDSERTRLFLHGLASPQLVVCNFS</sequence>
<evidence type="ECO:0008006" key="3">
    <source>
        <dbReference type="Google" id="ProtNLM"/>
    </source>
</evidence>
<name>A0A0C2TG45_AMAMK</name>
<dbReference type="HOGENOM" id="CLU_033924_2_0_1"/>
<reference evidence="1 2" key="1">
    <citation type="submission" date="2014-04" db="EMBL/GenBank/DDBJ databases">
        <title>Evolutionary Origins and Diversification of the Mycorrhizal Mutualists.</title>
        <authorList>
            <consortium name="DOE Joint Genome Institute"/>
            <consortium name="Mycorrhizal Genomics Consortium"/>
            <person name="Kohler A."/>
            <person name="Kuo A."/>
            <person name="Nagy L.G."/>
            <person name="Floudas D."/>
            <person name="Copeland A."/>
            <person name="Barry K.W."/>
            <person name="Cichocki N."/>
            <person name="Veneault-Fourrey C."/>
            <person name="LaButti K."/>
            <person name="Lindquist E.A."/>
            <person name="Lipzen A."/>
            <person name="Lundell T."/>
            <person name="Morin E."/>
            <person name="Murat C."/>
            <person name="Riley R."/>
            <person name="Ohm R."/>
            <person name="Sun H."/>
            <person name="Tunlid A."/>
            <person name="Henrissat B."/>
            <person name="Grigoriev I.V."/>
            <person name="Hibbett D.S."/>
            <person name="Martin F."/>
        </authorList>
    </citation>
    <scope>NUCLEOTIDE SEQUENCE [LARGE SCALE GENOMIC DNA]</scope>
    <source>
        <strain evidence="1 2">Koide BX008</strain>
    </source>
</reference>
<dbReference type="Gene3D" id="2.120.10.30">
    <property type="entry name" value="TolB, C-terminal domain"/>
    <property type="match status" value="1"/>
</dbReference>
<evidence type="ECO:0000313" key="1">
    <source>
        <dbReference type="EMBL" id="KIL65854.1"/>
    </source>
</evidence>
<dbReference type="PANTHER" id="PTHR11799:SF12">
    <property type="entry name" value="PARAOXONASE-RELATED"/>
    <property type="match status" value="1"/>
</dbReference>
<dbReference type="InterPro" id="IPR051288">
    <property type="entry name" value="Serum_paraoxonase/arylesterase"/>
</dbReference>
<dbReference type="Proteomes" id="UP000054549">
    <property type="component" value="Unassembled WGS sequence"/>
</dbReference>
<dbReference type="InParanoid" id="A0A0C2TG45"/>
<dbReference type="InterPro" id="IPR011042">
    <property type="entry name" value="6-blade_b-propeller_TolB-like"/>
</dbReference>